<dbReference type="Proteomes" id="UP000190888">
    <property type="component" value="Unassembled WGS sequence"/>
</dbReference>
<protein>
    <recommendedName>
        <fullName evidence="2 3">Single-stranded DNA-binding protein</fullName>
        <shortName evidence="2">SSB</shortName>
    </recommendedName>
</protein>
<reference evidence="5 6" key="1">
    <citation type="submission" date="2017-02" db="EMBL/GenBank/DDBJ databases">
        <authorList>
            <person name="Peterson S.W."/>
        </authorList>
    </citation>
    <scope>NUCLEOTIDE SEQUENCE [LARGE SCALE GENOMIC DNA]</scope>
    <source>
        <strain evidence="5 6">DSM 22335</strain>
    </source>
</reference>
<dbReference type="PANTHER" id="PTHR10302:SF27">
    <property type="entry name" value="SINGLE-STRANDED DNA-BINDING PROTEIN"/>
    <property type="match status" value="1"/>
</dbReference>
<gene>
    <name evidence="5" type="ORF">SAMN04488132_108153</name>
</gene>
<dbReference type="AlphaFoldDB" id="A0A1T4QIM2"/>
<dbReference type="GO" id="GO:0003697">
    <property type="term" value="F:single-stranded DNA binding"/>
    <property type="evidence" value="ECO:0007669"/>
    <property type="project" value="UniProtKB-UniRule"/>
</dbReference>
<dbReference type="Pfam" id="PF00436">
    <property type="entry name" value="SSB"/>
    <property type="match status" value="1"/>
</dbReference>
<dbReference type="GO" id="GO:0009295">
    <property type="term" value="C:nucleoid"/>
    <property type="evidence" value="ECO:0007669"/>
    <property type="project" value="TreeGrafter"/>
</dbReference>
<accession>A0A1T4QIM2</accession>
<evidence type="ECO:0000256" key="4">
    <source>
        <dbReference type="SAM" id="MobiDB-lite"/>
    </source>
</evidence>
<dbReference type="CDD" id="cd04496">
    <property type="entry name" value="SSB_OBF"/>
    <property type="match status" value="1"/>
</dbReference>
<evidence type="ECO:0000256" key="3">
    <source>
        <dbReference type="PIRNR" id="PIRNR002070"/>
    </source>
</evidence>
<organism evidence="5 6">
    <name type="scientific">Sediminibacterium ginsengisoli</name>
    <dbReference type="NCBI Taxonomy" id="413434"/>
    <lineage>
        <taxon>Bacteria</taxon>
        <taxon>Pseudomonadati</taxon>
        <taxon>Bacteroidota</taxon>
        <taxon>Chitinophagia</taxon>
        <taxon>Chitinophagales</taxon>
        <taxon>Chitinophagaceae</taxon>
        <taxon>Sediminibacterium</taxon>
    </lineage>
</organism>
<dbReference type="Gene3D" id="2.40.50.140">
    <property type="entry name" value="Nucleic acid-binding proteins"/>
    <property type="match status" value="1"/>
</dbReference>
<dbReference type="InterPro" id="IPR011344">
    <property type="entry name" value="ssDNA-bd"/>
</dbReference>
<dbReference type="GO" id="GO:0006260">
    <property type="term" value="P:DNA replication"/>
    <property type="evidence" value="ECO:0007669"/>
    <property type="project" value="InterPro"/>
</dbReference>
<feature type="compositionally biased region" description="Gly residues" evidence="4">
    <location>
        <begin position="118"/>
        <end position="133"/>
    </location>
</feature>
<dbReference type="HAMAP" id="MF_00984">
    <property type="entry name" value="SSB"/>
    <property type="match status" value="1"/>
</dbReference>
<dbReference type="InterPro" id="IPR000424">
    <property type="entry name" value="Primosome_PriB/ssb"/>
</dbReference>
<dbReference type="EMBL" id="FUWH01000008">
    <property type="protein sequence ID" value="SKA03487.1"/>
    <property type="molecule type" value="Genomic_DNA"/>
</dbReference>
<dbReference type="STRING" id="413434.SAMN04488132_108153"/>
<dbReference type="PROSITE" id="PS50935">
    <property type="entry name" value="SSB"/>
    <property type="match status" value="1"/>
</dbReference>
<proteinExistence type="inferred from homology"/>
<evidence type="ECO:0000256" key="2">
    <source>
        <dbReference type="HAMAP-Rule" id="MF_00984"/>
    </source>
</evidence>
<sequence>MPHFPIFTKIDIRMIKLQVIGNLGKDAVLNNVNGKNVINFTVAHTERFKDAQGNQKDRTTWVDCAYWTDRTGVAPYLKKGTQIYVEGTPDVRTYTTQDGRNGASLTLRVLSVQLLGGRSEGGGSDSYSGGYGGSSSQPSYNQPASQGPSAGDITEPLDDLPF</sequence>
<dbReference type="NCBIfam" id="TIGR00621">
    <property type="entry name" value="ssb"/>
    <property type="match status" value="1"/>
</dbReference>
<dbReference type="SUPFAM" id="SSF50249">
    <property type="entry name" value="Nucleic acid-binding proteins"/>
    <property type="match status" value="1"/>
</dbReference>
<dbReference type="PANTHER" id="PTHR10302">
    <property type="entry name" value="SINGLE-STRANDED DNA-BINDING PROTEIN"/>
    <property type="match status" value="1"/>
</dbReference>
<evidence type="ECO:0000313" key="6">
    <source>
        <dbReference type="Proteomes" id="UP000190888"/>
    </source>
</evidence>
<comment type="caution">
    <text evidence="2">Lacks conserved residue(s) required for the propagation of feature annotation.</text>
</comment>
<name>A0A1T4QIM2_9BACT</name>
<dbReference type="PIRSF" id="PIRSF002070">
    <property type="entry name" value="SSB"/>
    <property type="match status" value="1"/>
</dbReference>
<evidence type="ECO:0000313" key="5">
    <source>
        <dbReference type="EMBL" id="SKA03487.1"/>
    </source>
</evidence>
<keyword evidence="6" id="KW-1185">Reference proteome</keyword>
<comment type="subunit">
    <text evidence="2">Homotetramer.</text>
</comment>
<keyword evidence="1 2" id="KW-0238">DNA-binding</keyword>
<evidence type="ECO:0000256" key="1">
    <source>
        <dbReference type="ARBA" id="ARBA00023125"/>
    </source>
</evidence>
<feature type="region of interest" description="Disordered" evidence="4">
    <location>
        <begin position="118"/>
        <end position="162"/>
    </location>
</feature>
<dbReference type="InterPro" id="IPR012340">
    <property type="entry name" value="NA-bd_OB-fold"/>
</dbReference>